<feature type="transmembrane region" description="Helical" evidence="5">
    <location>
        <begin position="110"/>
        <end position="133"/>
    </location>
</feature>
<organism evidence="6 7">
    <name type="scientific">Sporisorium scitamineum</name>
    <dbReference type="NCBI Taxonomy" id="49012"/>
    <lineage>
        <taxon>Eukaryota</taxon>
        <taxon>Fungi</taxon>
        <taxon>Dikarya</taxon>
        <taxon>Basidiomycota</taxon>
        <taxon>Ustilaginomycotina</taxon>
        <taxon>Ustilaginomycetes</taxon>
        <taxon>Ustilaginales</taxon>
        <taxon>Ustilaginaceae</taxon>
        <taxon>Sporisorium</taxon>
    </lineage>
</organism>
<evidence type="ECO:0000256" key="4">
    <source>
        <dbReference type="ARBA" id="ARBA00023136"/>
    </source>
</evidence>
<accession>A0A0F7S9X9</accession>
<protein>
    <submittedName>
        <fullName evidence="6">Uncharacterized protein</fullName>
    </submittedName>
</protein>
<reference evidence="7" key="1">
    <citation type="submission" date="2014-06" db="EMBL/GenBank/DDBJ databases">
        <authorList>
            <person name="Berkman P.J."/>
        </authorList>
    </citation>
    <scope>NUCLEOTIDE SEQUENCE [LARGE SCALE GENOMIC DNA]</scope>
</reference>
<feature type="transmembrane region" description="Helical" evidence="5">
    <location>
        <begin position="317"/>
        <end position="343"/>
    </location>
</feature>
<dbReference type="EMBL" id="CCFA01005190">
    <property type="protein sequence ID" value="CDW99817.1"/>
    <property type="molecule type" value="Genomic_DNA"/>
</dbReference>
<dbReference type="AlphaFoldDB" id="A0A0F7S9X9"/>
<evidence type="ECO:0000313" key="7">
    <source>
        <dbReference type="Proteomes" id="UP000242770"/>
    </source>
</evidence>
<keyword evidence="3 5" id="KW-1133">Transmembrane helix</keyword>
<evidence type="ECO:0000256" key="5">
    <source>
        <dbReference type="SAM" id="Phobius"/>
    </source>
</evidence>
<evidence type="ECO:0000313" key="6">
    <source>
        <dbReference type="EMBL" id="CDW99817.1"/>
    </source>
</evidence>
<name>A0A0F7S9X9_9BASI</name>
<dbReference type="Proteomes" id="UP000242770">
    <property type="component" value="Unassembled WGS sequence"/>
</dbReference>
<feature type="transmembrane region" description="Helical" evidence="5">
    <location>
        <begin position="448"/>
        <end position="470"/>
    </location>
</feature>
<feature type="transmembrane region" description="Helical" evidence="5">
    <location>
        <begin position="382"/>
        <end position="402"/>
    </location>
</feature>
<dbReference type="InterPro" id="IPR036259">
    <property type="entry name" value="MFS_trans_sf"/>
</dbReference>
<comment type="subcellular location">
    <subcellularLocation>
        <location evidence="1">Membrane</location>
        <topology evidence="1">Multi-pass membrane protein</topology>
    </subcellularLocation>
</comment>
<gene>
    <name evidence="6" type="primary">SSCI85400.1</name>
</gene>
<evidence type="ECO:0000256" key="3">
    <source>
        <dbReference type="ARBA" id="ARBA00022989"/>
    </source>
</evidence>
<feature type="transmembrane region" description="Helical" evidence="5">
    <location>
        <begin position="153"/>
        <end position="173"/>
    </location>
</feature>
<dbReference type="GO" id="GO:0022857">
    <property type="term" value="F:transmembrane transporter activity"/>
    <property type="evidence" value="ECO:0007669"/>
    <property type="project" value="TreeGrafter"/>
</dbReference>
<evidence type="ECO:0000256" key="2">
    <source>
        <dbReference type="ARBA" id="ARBA00022692"/>
    </source>
</evidence>
<evidence type="ECO:0000256" key="1">
    <source>
        <dbReference type="ARBA" id="ARBA00004141"/>
    </source>
</evidence>
<dbReference type="PANTHER" id="PTHR23507:SF1">
    <property type="entry name" value="FI18259P1-RELATED"/>
    <property type="match status" value="1"/>
</dbReference>
<dbReference type="GO" id="GO:0016020">
    <property type="term" value="C:membrane"/>
    <property type="evidence" value="ECO:0007669"/>
    <property type="project" value="UniProtKB-SubCell"/>
</dbReference>
<feature type="transmembrane region" description="Helical" evidence="5">
    <location>
        <begin position="194"/>
        <end position="216"/>
    </location>
</feature>
<feature type="transmembrane region" description="Helical" evidence="5">
    <location>
        <begin position="282"/>
        <end position="305"/>
    </location>
</feature>
<feature type="transmembrane region" description="Helical" evidence="5">
    <location>
        <begin position="414"/>
        <end position="436"/>
    </location>
</feature>
<dbReference type="PANTHER" id="PTHR23507">
    <property type="entry name" value="ZGC:174356"/>
    <property type="match status" value="1"/>
</dbReference>
<proteinExistence type="predicted"/>
<keyword evidence="7" id="KW-1185">Reference proteome</keyword>
<keyword evidence="4 5" id="KW-0472">Membrane</keyword>
<keyword evidence="2 5" id="KW-0812">Transmembrane</keyword>
<sequence length="508" mass="55160">MSTGSESAPVFLIVGLTTLYNVGIGISHSFTIELVQTLACAEYYYSPSSDGTTFPTLPTTDDPFLWCSVAPVDKRTSQVETSIDTFSSLTACVASLVLAKYVFPRAGRRTIGIALPLLGIISAMLVALIPTHYSFDAAIPSTSTVHPTTCLNLLALYVVAGLLGVPQTASLLLSQVMVLDVCREDEKTSAFAQVYATMTLGMACSSIILRLVLPFFGLDFSVLRHSVPPPATRICWWMGRSSTANPRSSTAAIFESIKETLALFGYLLPYQPSPDAKRDFKLPLILCAVVTTDTISLIWGNLIIFCSTHLRFGPMEVATLLGIIGAGRGLFSILALPLIVKAVRRVVASRMRQELRETFVEEASTETRVVKREESVIRTDRLVASASLLCDCFGFIAMGIAASHLCANGIYDSVTFLLVASGALPAIQALCVDFFLAQNRQTDDPLIARDVFVGFISLLMSIMQTVGPLINNAIYQWSIDHSVPYLVFLWTATVSFTTLSFVTLADFF</sequence>
<dbReference type="SUPFAM" id="SSF103473">
    <property type="entry name" value="MFS general substrate transporter"/>
    <property type="match status" value="1"/>
</dbReference>
<feature type="transmembrane region" description="Helical" evidence="5">
    <location>
        <begin position="482"/>
        <end position="505"/>
    </location>
</feature>